<evidence type="ECO:0000256" key="1">
    <source>
        <dbReference type="ARBA" id="ARBA00005005"/>
    </source>
</evidence>
<comment type="pathway">
    <text evidence="1">Lipid metabolism; fatty acid beta-oxidation.</text>
</comment>
<name>A0A0A3YVW7_BRAJP</name>
<evidence type="ECO:0000313" key="8">
    <source>
        <dbReference type="Proteomes" id="UP000030377"/>
    </source>
</evidence>
<evidence type="ECO:0000256" key="4">
    <source>
        <dbReference type="ARBA" id="ARBA00023098"/>
    </source>
</evidence>
<accession>A0A0A3YVW7</accession>
<dbReference type="GO" id="GO:0004300">
    <property type="term" value="F:enoyl-CoA hydratase activity"/>
    <property type="evidence" value="ECO:0007669"/>
    <property type="project" value="UniProtKB-EC"/>
</dbReference>
<dbReference type="Proteomes" id="UP000030377">
    <property type="component" value="Unassembled WGS sequence"/>
</dbReference>
<dbReference type="InterPro" id="IPR014748">
    <property type="entry name" value="Enoyl-CoA_hydra_C"/>
</dbReference>
<dbReference type="InterPro" id="IPR018376">
    <property type="entry name" value="Enoyl-CoA_hyd/isom_CS"/>
</dbReference>
<dbReference type="GO" id="GO:0016853">
    <property type="term" value="F:isomerase activity"/>
    <property type="evidence" value="ECO:0007669"/>
    <property type="project" value="UniProtKB-KW"/>
</dbReference>
<dbReference type="EMBL" id="JRPN01000018">
    <property type="protein sequence ID" value="KGT77803.1"/>
    <property type="molecule type" value="Genomic_DNA"/>
</dbReference>
<dbReference type="InterPro" id="IPR045002">
    <property type="entry name" value="Ech1-like"/>
</dbReference>
<comment type="similarity">
    <text evidence="2 6">Belongs to the enoyl-CoA hydratase/isomerase family.</text>
</comment>
<dbReference type="RefSeq" id="WP_028158671.1">
    <property type="nucleotide sequence ID" value="NZ_CP081350.1"/>
</dbReference>
<dbReference type="InterPro" id="IPR001753">
    <property type="entry name" value="Enoyl-CoA_hydra/iso"/>
</dbReference>
<dbReference type="UniPathway" id="UPA00659"/>
<evidence type="ECO:0000256" key="3">
    <source>
        <dbReference type="ARBA" id="ARBA00022832"/>
    </source>
</evidence>
<keyword evidence="4" id="KW-0443">Lipid metabolism</keyword>
<evidence type="ECO:0000256" key="6">
    <source>
        <dbReference type="RuleBase" id="RU003707"/>
    </source>
</evidence>
<comment type="caution">
    <text evidence="7">The sequence shown here is derived from an EMBL/GenBank/DDBJ whole genome shotgun (WGS) entry which is preliminary data.</text>
</comment>
<dbReference type="Gene3D" id="3.90.226.10">
    <property type="entry name" value="2-enoyl-CoA Hydratase, Chain A, domain 1"/>
    <property type="match status" value="1"/>
</dbReference>
<sequence length="267" mass="28712">MENRVRLTIENGVAHLRLNRPDKMNALDPAMFEAIIAAGTRLGARKDLRAVVLSGEGRAFCAGLDLDRLLATANGDPLLPSIDLTRRTHGIANYAQHLVWLWRELPVPVIAAVHGVAFGGGFQLALGADLRYLAPGTRLGVIEAKWGLVPDMCGTQLMRHLARDDVVRELTYSGRVFSAEEALAYGFATRLTEDPVSAALATAREIASRSPDAVRAAKRLLNLSATSNAATGLAAETAEQAALLGAPNHIEAIRSNLENRAPRWSRA</sequence>
<dbReference type="PANTHER" id="PTHR43149">
    <property type="entry name" value="ENOYL-COA HYDRATASE"/>
    <property type="match status" value="1"/>
</dbReference>
<reference evidence="7 8" key="1">
    <citation type="submission" date="2014-09" db="EMBL/GenBank/DDBJ databases">
        <title>Draft genome of Bradyrhizobium japonicum Is-34.</title>
        <authorList>
            <person name="Tsurumaru H."/>
            <person name="Yamakawa T."/>
            <person name="Hashimoto S."/>
            <person name="Okizaki K."/>
            <person name="Kanesaki Y."/>
            <person name="Yoshikawa H."/>
            <person name="Yajima S."/>
        </authorList>
    </citation>
    <scope>NUCLEOTIDE SEQUENCE [LARGE SCALE GENOMIC DNA]</scope>
    <source>
        <strain evidence="7 8">Is-34</strain>
    </source>
</reference>
<dbReference type="EC" id="4.2.1.17" evidence="7"/>
<dbReference type="Pfam" id="PF00378">
    <property type="entry name" value="ECH_1"/>
    <property type="match status" value="1"/>
</dbReference>
<dbReference type="CDD" id="cd06558">
    <property type="entry name" value="crotonase-like"/>
    <property type="match status" value="1"/>
</dbReference>
<dbReference type="InterPro" id="IPR029045">
    <property type="entry name" value="ClpP/crotonase-like_dom_sf"/>
</dbReference>
<proteinExistence type="inferred from homology"/>
<dbReference type="SUPFAM" id="SSF52096">
    <property type="entry name" value="ClpP/crotonase"/>
    <property type="match status" value="1"/>
</dbReference>
<dbReference type="NCBIfam" id="NF005699">
    <property type="entry name" value="PRK07509.1"/>
    <property type="match status" value="1"/>
</dbReference>
<dbReference type="PANTHER" id="PTHR43149:SF1">
    <property type="entry name" value="DELTA(3,5)-DELTA(2,4)-DIENOYL-COA ISOMERASE, MITOCHONDRIAL"/>
    <property type="match status" value="1"/>
</dbReference>
<evidence type="ECO:0000313" key="7">
    <source>
        <dbReference type="EMBL" id="KGT77803.1"/>
    </source>
</evidence>
<keyword evidence="7" id="KW-0456">Lyase</keyword>
<keyword evidence="3" id="KW-0276">Fatty acid metabolism</keyword>
<dbReference type="PROSITE" id="PS00166">
    <property type="entry name" value="ENOYL_COA_HYDRATASE"/>
    <property type="match status" value="1"/>
</dbReference>
<organism evidence="7 8">
    <name type="scientific">Bradyrhizobium japonicum</name>
    <dbReference type="NCBI Taxonomy" id="375"/>
    <lineage>
        <taxon>Bacteria</taxon>
        <taxon>Pseudomonadati</taxon>
        <taxon>Pseudomonadota</taxon>
        <taxon>Alphaproteobacteria</taxon>
        <taxon>Hyphomicrobiales</taxon>
        <taxon>Nitrobacteraceae</taxon>
        <taxon>Bradyrhizobium</taxon>
    </lineage>
</organism>
<dbReference type="Gene3D" id="1.10.12.10">
    <property type="entry name" value="Lyase 2-enoyl-coa Hydratase, Chain A, domain 2"/>
    <property type="match status" value="1"/>
</dbReference>
<protein>
    <submittedName>
        <fullName evidence="7">Enoyl-CoA hydratase</fullName>
        <ecNumber evidence="7">4.2.1.17</ecNumber>
    </submittedName>
</protein>
<evidence type="ECO:0000256" key="5">
    <source>
        <dbReference type="ARBA" id="ARBA00023235"/>
    </source>
</evidence>
<gene>
    <name evidence="7" type="ORF">MA20_24980</name>
</gene>
<dbReference type="GO" id="GO:0006635">
    <property type="term" value="P:fatty acid beta-oxidation"/>
    <property type="evidence" value="ECO:0007669"/>
    <property type="project" value="UniProtKB-UniPathway"/>
</dbReference>
<evidence type="ECO:0000256" key="2">
    <source>
        <dbReference type="ARBA" id="ARBA00005254"/>
    </source>
</evidence>
<keyword evidence="5" id="KW-0413">Isomerase</keyword>
<dbReference type="AlphaFoldDB" id="A0A0A3YVW7"/>